<reference evidence="1 3" key="2">
    <citation type="journal article" date="2018" name="Plant J.">
        <title>The Physcomitrella patens chromosome-scale assembly reveals moss genome structure and evolution.</title>
        <authorList>
            <person name="Lang D."/>
            <person name="Ullrich K.K."/>
            <person name="Murat F."/>
            <person name="Fuchs J."/>
            <person name="Jenkins J."/>
            <person name="Haas F.B."/>
            <person name="Piednoel M."/>
            <person name="Gundlach H."/>
            <person name="Van Bel M."/>
            <person name="Meyberg R."/>
            <person name="Vives C."/>
            <person name="Morata J."/>
            <person name="Symeonidi A."/>
            <person name="Hiss M."/>
            <person name="Muchero W."/>
            <person name="Kamisugi Y."/>
            <person name="Saleh O."/>
            <person name="Blanc G."/>
            <person name="Decker E.L."/>
            <person name="van Gessel N."/>
            <person name="Grimwood J."/>
            <person name="Hayes R.D."/>
            <person name="Graham S.W."/>
            <person name="Gunter L.E."/>
            <person name="McDaniel S.F."/>
            <person name="Hoernstein S.N.W."/>
            <person name="Larsson A."/>
            <person name="Li F.W."/>
            <person name="Perroud P.F."/>
            <person name="Phillips J."/>
            <person name="Ranjan P."/>
            <person name="Rokshar D.S."/>
            <person name="Rothfels C.J."/>
            <person name="Schneider L."/>
            <person name="Shu S."/>
            <person name="Stevenson D.W."/>
            <person name="Thummler F."/>
            <person name="Tillich M."/>
            <person name="Villarreal Aguilar J.C."/>
            <person name="Widiez T."/>
            <person name="Wong G.K."/>
            <person name="Wymore A."/>
            <person name="Zhang Y."/>
            <person name="Zimmer A.D."/>
            <person name="Quatrano R.S."/>
            <person name="Mayer K.F.X."/>
            <person name="Goodstein D."/>
            <person name="Casacuberta J.M."/>
            <person name="Vandepoele K."/>
            <person name="Reski R."/>
            <person name="Cuming A.C."/>
            <person name="Tuskan G.A."/>
            <person name="Maumus F."/>
            <person name="Salse J."/>
            <person name="Schmutz J."/>
            <person name="Rensing S.A."/>
        </authorList>
    </citation>
    <scope>NUCLEOTIDE SEQUENCE [LARGE SCALE GENOMIC DNA]</scope>
    <source>
        <strain evidence="2 3">cv. Gransden 2004</strain>
    </source>
</reference>
<evidence type="ECO:0000313" key="1">
    <source>
        <dbReference type="EMBL" id="PNR28515.1"/>
    </source>
</evidence>
<gene>
    <name evidence="1" type="ORF">PHYPA_029107</name>
</gene>
<dbReference type="Proteomes" id="UP000006727">
    <property type="component" value="Chromosome 24"/>
</dbReference>
<sequence>MSNITTPYNHNIYPIKKLVAKGVKKLSITHRDCSITIQLNQGHSFLITFVILTSIRKDSI</sequence>
<evidence type="ECO:0000313" key="2">
    <source>
        <dbReference type="EnsemblPlants" id="PAC:32910721.CDS.1"/>
    </source>
</evidence>
<protein>
    <submittedName>
        <fullName evidence="1 2">Uncharacterized protein</fullName>
    </submittedName>
</protein>
<dbReference type="Gramene" id="Pp3c24_15270V3.2">
    <property type="protein sequence ID" value="PAC:32910722.CDS.1"/>
    <property type="gene ID" value="Pp3c24_15270"/>
</dbReference>
<organism evidence="1">
    <name type="scientific">Physcomitrium patens</name>
    <name type="common">Spreading-leaved earth moss</name>
    <name type="synonym">Physcomitrella patens</name>
    <dbReference type="NCBI Taxonomy" id="3218"/>
    <lineage>
        <taxon>Eukaryota</taxon>
        <taxon>Viridiplantae</taxon>
        <taxon>Streptophyta</taxon>
        <taxon>Embryophyta</taxon>
        <taxon>Bryophyta</taxon>
        <taxon>Bryophytina</taxon>
        <taxon>Bryopsida</taxon>
        <taxon>Funariidae</taxon>
        <taxon>Funariales</taxon>
        <taxon>Funariaceae</taxon>
        <taxon>Physcomitrium</taxon>
    </lineage>
</organism>
<name>A0A2K1IGW7_PHYPA</name>
<dbReference type="EMBL" id="ABEU02000024">
    <property type="protein sequence ID" value="PNR28515.1"/>
    <property type="molecule type" value="Genomic_DNA"/>
</dbReference>
<dbReference type="EnsemblPlants" id="Pp3c24_15270V3.1">
    <property type="protein sequence ID" value="PAC:32910721.CDS.1"/>
    <property type="gene ID" value="Pp3c24_15270"/>
</dbReference>
<evidence type="ECO:0000313" key="3">
    <source>
        <dbReference type="Proteomes" id="UP000006727"/>
    </source>
</evidence>
<dbReference type="EnsemblPlants" id="Pp3c24_15270V3.2">
    <property type="protein sequence ID" value="PAC:32910722.CDS.1"/>
    <property type="gene ID" value="Pp3c24_15270"/>
</dbReference>
<reference evidence="2" key="3">
    <citation type="submission" date="2020-12" db="UniProtKB">
        <authorList>
            <consortium name="EnsemblPlants"/>
        </authorList>
    </citation>
    <scope>IDENTIFICATION</scope>
</reference>
<dbReference type="AlphaFoldDB" id="A0A2K1IGW7"/>
<accession>A0A2K1IGW7</accession>
<dbReference type="InParanoid" id="A0A2K1IGW7"/>
<proteinExistence type="predicted"/>
<keyword evidence="3" id="KW-1185">Reference proteome</keyword>
<dbReference type="Gramene" id="Pp3c24_15270V3.1">
    <property type="protein sequence ID" value="PAC:32910721.CDS.1"/>
    <property type="gene ID" value="Pp3c24_15270"/>
</dbReference>
<reference evidence="1 3" key="1">
    <citation type="journal article" date="2008" name="Science">
        <title>The Physcomitrella genome reveals evolutionary insights into the conquest of land by plants.</title>
        <authorList>
            <person name="Rensing S."/>
            <person name="Lang D."/>
            <person name="Zimmer A."/>
            <person name="Terry A."/>
            <person name="Salamov A."/>
            <person name="Shapiro H."/>
            <person name="Nishiyama T."/>
            <person name="Perroud P.-F."/>
            <person name="Lindquist E."/>
            <person name="Kamisugi Y."/>
            <person name="Tanahashi T."/>
            <person name="Sakakibara K."/>
            <person name="Fujita T."/>
            <person name="Oishi K."/>
            <person name="Shin-I T."/>
            <person name="Kuroki Y."/>
            <person name="Toyoda A."/>
            <person name="Suzuki Y."/>
            <person name="Hashimoto A."/>
            <person name="Yamaguchi K."/>
            <person name="Sugano A."/>
            <person name="Kohara Y."/>
            <person name="Fujiyama A."/>
            <person name="Anterola A."/>
            <person name="Aoki S."/>
            <person name="Ashton N."/>
            <person name="Barbazuk W.B."/>
            <person name="Barker E."/>
            <person name="Bennetzen J."/>
            <person name="Bezanilla M."/>
            <person name="Blankenship R."/>
            <person name="Cho S.H."/>
            <person name="Dutcher S."/>
            <person name="Estelle M."/>
            <person name="Fawcett J.A."/>
            <person name="Gundlach H."/>
            <person name="Hanada K."/>
            <person name="Heyl A."/>
            <person name="Hicks K.A."/>
            <person name="Hugh J."/>
            <person name="Lohr M."/>
            <person name="Mayer K."/>
            <person name="Melkozernov A."/>
            <person name="Murata T."/>
            <person name="Nelson D."/>
            <person name="Pils B."/>
            <person name="Prigge M."/>
            <person name="Reiss B."/>
            <person name="Renner T."/>
            <person name="Rombauts S."/>
            <person name="Rushton P."/>
            <person name="Sanderfoot A."/>
            <person name="Schween G."/>
            <person name="Shiu S.-H."/>
            <person name="Stueber K."/>
            <person name="Theodoulou F.L."/>
            <person name="Tu H."/>
            <person name="Van de Peer Y."/>
            <person name="Verrier P.J."/>
            <person name="Waters E."/>
            <person name="Wood A."/>
            <person name="Yang L."/>
            <person name="Cove D."/>
            <person name="Cuming A."/>
            <person name="Hasebe M."/>
            <person name="Lucas S."/>
            <person name="Mishler D.B."/>
            <person name="Reski R."/>
            <person name="Grigoriev I."/>
            <person name="Quatrano R.S."/>
            <person name="Boore J.L."/>
        </authorList>
    </citation>
    <scope>NUCLEOTIDE SEQUENCE [LARGE SCALE GENOMIC DNA]</scope>
    <source>
        <strain evidence="2 3">cv. Gransden 2004</strain>
    </source>
</reference>